<accession>A0A392TCV9</accession>
<evidence type="ECO:0000313" key="2">
    <source>
        <dbReference type="EMBL" id="MCI58732.1"/>
    </source>
</evidence>
<keyword evidence="3" id="KW-1185">Reference proteome</keyword>
<sequence>TESETCSGDFGGDGRGGDDGE</sequence>
<organism evidence="2 3">
    <name type="scientific">Trifolium medium</name>
    <dbReference type="NCBI Taxonomy" id="97028"/>
    <lineage>
        <taxon>Eukaryota</taxon>
        <taxon>Viridiplantae</taxon>
        <taxon>Streptophyta</taxon>
        <taxon>Embryophyta</taxon>
        <taxon>Tracheophyta</taxon>
        <taxon>Spermatophyta</taxon>
        <taxon>Magnoliopsida</taxon>
        <taxon>eudicotyledons</taxon>
        <taxon>Gunneridae</taxon>
        <taxon>Pentapetalae</taxon>
        <taxon>rosids</taxon>
        <taxon>fabids</taxon>
        <taxon>Fabales</taxon>
        <taxon>Fabaceae</taxon>
        <taxon>Papilionoideae</taxon>
        <taxon>50 kb inversion clade</taxon>
        <taxon>NPAAA clade</taxon>
        <taxon>Hologalegina</taxon>
        <taxon>IRL clade</taxon>
        <taxon>Trifolieae</taxon>
        <taxon>Trifolium</taxon>
    </lineage>
</organism>
<protein>
    <submittedName>
        <fullName evidence="2">Uncharacterized protein</fullName>
    </submittedName>
</protein>
<dbReference type="EMBL" id="LXQA010550778">
    <property type="protein sequence ID" value="MCI58732.1"/>
    <property type="molecule type" value="Genomic_DNA"/>
</dbReference>
<reference evidence="2 3" key="1">
    <citation type="journal article" date="2018" name="Front. Plant Sci.">
        <title>Red Clover (Trifolium pratense) and Zigzag Clover (T. medium) - A Picture of Genomic Similarities and Differences.</title>
        <authorList>
            <person name="Dluhosova J."/>
            <person name="Istvanek J."/>
            <person name="Nedelnik J."/>
            <person name="Repkova J."/>
        </authorList>
    </citation>
    <scope>NUCLEOTIDE SEQUENCE [LARGE SCALE GENOMIC DNA]</scope>
    <source>
        <strain evidence="3">cv. 10/8</strain>
        <tissue evidence="2">Leaf</tissue>
    </source>
</reference>
<dbReference type="Proteomes" id="UP000265520">
    <property type="component" value="Unassembled WGS sequence"/>
</dbReference>
<name>A0A392TCV9_9FABA</name>
<feature type="non-terminal residue" evidence="2">
    <location>
        <position position="1"/>
    </location>
</feature>
<dbReference type="AlphaFoldDB" id="A0A392TCV9"/>
<comment type="caution">
    <text evidence="2">The sequence shown here is derived from an EMBL/GenBank/DDBJ whole genome shotgun (WGS) entry which is preliminary data.</text>
</comment>
<proteinExistence type="predicted"/>
<evidence type="ECO:0000256" key="1">
    <source>
        <dbReference type="SAM" id="MobiDB-lite"/>
    </source>
</evidence>
<feature type="region of interest" description="Disordered" evidence="1">
    <location>
        <begin position="1"/>
        <end position="21"/>
    </location>
</feature>
<evidence type="ECO:0000313" key="3">
    <source>
        <dbReference type="Proteomes" id="UP000265520"/>
    </source>
</evidence>